<name>A0AAV3X7F4_9CYAN</name>
<dbReference type="Proteomes" id="UP001050975">
    <property type="component" value="Unassembled WGS sequence"/>
</dbReference>
<accession>A0AAV3X7F4</accession>
<evidence type="ECO:0000313" key="3">
    <source>
        <dbReference type="Proteomes" id="UP001050975"/>
    </source>
</evidence>
<gene>
    <name evidence="2" type="ORF">MiSe_08750</name>
</gene>
<evidence type="ECO:0000313" key="2">
    <source>
        <dbReference type="EMBL" id="GET36127.1"/>
    </source>
</evidence>
<evidence type="ECO:0000256" key="1">
    <source>
        <dbReference type="SAM" id="MobiDB-lite"/>
    </source>
</evidence>
<proteinExistence type="predicted"/>
<reference evidence="2" key="1">
    <citation type="submission" date="2019-10" db="EMBL/GenBank/DDBJ databases">
        <title>Draft genome sequece of Microseira wollei NIES-4236.</title>
        <authorList>
            <person name="Yamaguchi H."/>
            <person name="Suzuki S."/>
            <person name="Kawachi M."/>
        </authorList>
    </citation>
    <scope>NUCLEOTIDE SEQUENCE</scope>
    <source>
        <strain evidence="2">NIES-4236</strain>
    </source>
</reference>
<dbReference type="EMBL" id="BLAY01000009">
    <property type="protein sequence ID" value="GET36127.1"/>
    <property type="molecule type" value="Genomic_DNA"/>
</dbReference>
<feature type="region of interest" description="Disordered" evidence="1">
    <location>
        <begin position="36"/>
        <end position="56"/>
    </location>
</feature>
<dbReference type="RefSeq" id="WP_226575284.1">
    <property type="nucleotide sequence ID" value="NZ_BLAY01000009.1"/>
</dbReference>
<organism evidence="2 3">
    <name type="scientific">Microseira wollei NIES-4236</name>
    <dbReference type="NCBI Taxonomy" id="2530354"/>
    <lineage>
        <taxon>Bacteria</taxon>
        <taxon>Bacillati</taxon>
        <taxon>Cyanobacteriota</taxon>
        <taxon>Cyanophyceae</taxon>
        <taxon>Oscillatoriophycideae</taxon>
        <taxon>Aerosakkonematales</taxon>
        <taxon>Aerosakkonemataceae</taxon>
        <taxon>Microseira</taxon>
    </lineage>
</organism>
<dbReference type="AlphaFoldDB" id="A0AAV3X7F4"/>
<keyword evidence="3" id="KW-1185">Reference proteome</keyword>
<sequence>MAKITIDNLSVTGSELFSDSESYLDQLSEISETDALSIKGGTGNNPPTRPITTTWPTTWPTTTWTITIEESMMTTIVPD</sequence>
<protein>
    <submittedName>
        <fullName evidence="2">Uncharacterized protein</fullName>
    </submittedName>
</protein>
<comment type="caution">
    <text evidence="2">The sequence shown here is derived from an EMBL/GenBank/DDBJ whole genome shotgun (WGS) entry which is preliminary data.</text>
</comment>